<reference evidence="14 15" key="1">
    <citation type="submission" date="2020-08" db="EMBL/GenBank/DDBJ databases">
        <title>Genomic Encyclopedia of Type Strains, Phase IV (KMG-IV): sequencing the most valuable type-strain genomes for metagenomic binning, comparative biology and taxonomic classification.</title>
        <authorList>
            <person name="Goeker M."/>
        </authorList>
    </citation>
    <scope>NUCLEOTIDE SEQUENCE [LARGE SCALE GENOMIC DNA]</scope>
    <source>
        <strain evidence="14 15">DSM 45615</strain>
    </source>
</reference>
<keyword evidence="11" id="KW-0804">Transcription</keyword>
<dbReference type="InterPro" id="IPR034768">
    <property type="entry name" value="4FE4S_WBL"/>
</dbReference>
<dbReference type="InterPro" id="IPR003482">
    <property type="entry name" value="Whib"/>
</dbReference>
<organism evidence="14 15">
    <name type="scientific">Thermocatellispora tengchongensis</name>
    <dbReference type="NCBI Taxonomy" id="1073253"/>
    <lineage>
        <taxon>Bacteria</taxon>
        <taxon>Bacillati</taxon>
        <taxon>Actinomycetota</taxon>
        <taxon>Actinomycetes</taxon>
        <taxon>Streptosporangiales</taxon>
        <taxon>Streptosporangiaceae</taxon>
        <taxon>Thermocatellispora</taxon>
    </lineage>
</organism>
<dbReference type="Pfam" id="PF02467">
    <property type="entry name" value="Whib"/>
    <property type="match status" value="1"/>
</dbReference>
<sequence length="95" mass="10777">MADPHAWRRRAACRGQDLALFFGPGDTRETAKEKQTRVERAKQVCRGCPVQSECLDFHLRVSAPQYGVAGGLDEDERAAHRRSQQRKAARERRAT</sequence>
<dbReference type="GO" id="GO:0003677">
    <property type="term" value="F:DNA binding"/>
    <property type="evidence" value="ECO:0007669"/>
    <property type="project" value="UniProtKB-KW"/>
</dbReference>
<comment type="subcellular location">
    <subcellularLocation>
        <location evidence="2">Cytoplasm</location>
    </subcellularLocation>
</comment>
<evidence type="ECO:0000256" key="10">
    <source>
        <dbReference type="ARBA" id="ARBA00023157"/>
    </source>
</evidence>
<comment type="caution">
    <text evidence="14">The sequence shown here is derived from an EMBL/GenBank/DDBJ whole genome shotgun (WGS) entry which is preliminary data.</text>
</comment>
<feature type="domain" description="4Fe-4S Wbl-type" evidence="13">
    <location>
        <begin position="12"/>
        <end position="79"/>
    </location>
</feature>
<feature type="compositionally biased region" description="Basic residues" evidence="12">
    <location>
        <begin position="79"/>
        <end position="95"/>
    </location>
</feature>
<evidence type="ECO:0000313" key="15">
    <source>
        <dbReference type="Proteomes" id="UP000578449"/>
    </source>
</evidence>
<dbReference type="PROSITE" id="PS51674">
    <property type="entry name" value="4FE4S_WBL"/>
    <property type="match status" value="1"/>
</dbReference>
<evidence type="ECO:0000256" key="1">
    <source>
        <dbReference type="ARBA" id="ARBA00001966"/>
    </source>
</evidence>
<dbReference type="RefSeq" id="WP_185057304.1">
    <property type="nucleotide sequence ID" value="NZ_BAABIX010000005.1"/>
</dbReference>
<evidence type="ECO:0000313" key="14">
    <source>
        <dbReference type="EMBL" id="MBB5140521.1"/>
    </source>
</evidence>
<evidence type="ECO:0000256" key="7">
    <source>
        <dbReference type="ARBA" id="ARBA00023014"/>
    </source>
</evidence>
<keyword evidence="9" id="KW-0238">DNA-binding</keyword>
<evidence type="ECO:0000256" key="8">
    <source>
        <dbReference type="ARBA" id="ARBA00023015"/>
    </source>
</evidence>
<dbReference type="AlphaFoldDB" id="A0A840PRZ4"/>
<dbReference type="GO" id="GO:0005737">
    <property type="term" value="C:cytoplasm"/>
    <property type="evidence" value="ECO:0007669"/>
    <property type="project" value="UniProtKB-SubCell"/>
</dbReference>
<keyword evidence="7" id="KW-0411">Iron-sulfur</keyword>
<dbReference type="GO" id="GO:0051539">
    <property type="term" value="F:4 iron, 4 sulfur cluster binding"/>
    <property type="evidence" value="ECO:0007669"/>
    <property type="project" value="UniProtKB-KW"/>
</dbReference>
<dbReference type="GO" id="GO:0045454">
    <property type="term" value="P:cell redox homeostasis"/>
    <property type="evidence" value="ECO:0007669"/>
    <property type="project" value="TreeGrafter"/>
</dbReference>
<evidence type="ECO:0000256" key="6">
    <source>
        <dbReference type="ARBA" id="ARBA00023004"/>
    </source>
</evidence>
<dbReference type="GO" id="GO:0046872">
    <property type="term" value="F:metal ion binding"/>
    <property type="evidence" value="ECO:0007669"/>
    <property type="project" value="UniProtKB-KW"/>
</dbReference>
<keyword evidence="5" id="KW-0479">Metal-binding</keyword>
<evidence type="ECO:0000256" key="9">
    <source>
        <dbReference type="ARBA" id="ARBA00023125"/>
    </source>
</evidence>
<evidence type="ECO:0000256" key="2">
    <source>
        <dbReference type="ARBA" id="ARBA00004496"/>
    </source>
</evidence>
<keyword evidence="4" id="KW-0004">4Fe-4S</keyword>
<evidence type="ECO:0000256" key="11">
    <source>
        <dbReference type="ARBA" id="ARBA00023163"/>
    </source>
</evidence>
<dbReference type="Proteomes" id="UP000578449">
    <property type="component" value="Unassembled WGS sequence"/>
</dbReference>
<proteinExistence type="inferred from homology"/>
<comment type="similarity">
    <text evidence="3">Belongs to the WhiB family.</text>
</comment>
<keyword evidence="6" id="KW-0408">Iron</keyword>
<keyword evidence="10" id="KW-1015">Disulfide bond</keyword>
<evidence type="ECO:0000259" key="13">
    <source>
        <dbReference type="PROSITE" id="PS51674"/>
    </source>
</evidence>
<comment type="cofactor">
    <cofactor evidence="1">
        <name>[4Fe-4S] cluster</name>
        <dbReference type="ChEBI" id="CHEBI:49883"/>
    </cofactor>
</comment>
<feature type="region of interest" description="Disordered" evidence="12">
    <location>
        <begin position="69"/>
        <end position="95"/>
    </location>
</feature>
<protein>
    <submittedName>
        <fullName evidence="14">WhiB family redox-sensing transcriptional regulator</fullName>
    </submittedName>
</protein>
<dbReference type="GO" id="GO:0047134">
    <property type="term" value="F:protein-disulfide reductase [NAD(P)H] activity"/>
    <property type="evidence" value="ECO:0007669"/>
    <property type="project" value="TreeGrafter"/>
</dbReference>
<dbReference type="EMBL" id="JACHGN010000045">
    <property type="protein sequence ID" value="MBB5140521.1"/>
    <property type="molecule type" value="Genomic_DNA"/>
</dbReference>
<evidence type="ECO:0000256" key="3">
    <source>
        <dbReference type="ARBA" id="ARBA00006597"/>
    </source>
</evidence>
<evidence type="ECO:0000256" key="4">
    <source>
        <dbReference type="ARBA" id="ARBA00022485"/>
    </source>
</evidence>
<keyword evidence="8" id="KW-0805">Transcription regulation</keyword>
<dbReference type="PANTHER" id="PTHR38839">
    <property type="entry name" value="TRANSCRIPTIONAL REGULATOR WHID-RELATED"/>
    <property type="match status" value="1"/>
</dbReference>
<keyword evidence="15" id="KW-1185">Reference proteome</keyword>
<evidence type="ECO:0000256" key="12">
    <source>
        <dbReference type="SAM" id="MobiDB-lite"/>
    </source>
</evidence>
<dbReference type="GO" id="GO:0045892">
    <property type="term" value="P:negative regulation of DNA-templated transcription"/>
    <property type="evidence" value="ECO:0007669"/>
    <property type="project" value="TreeGrafter"/>
</dbReference>
<gene>
    <name evidence="14" type="ORF">HNP84_010289</name>
</gene>
<evidence type="ECO:0000256" key="5">
    <source>
        <dbReference type="ARBA" id="ARBA00022723"/>
    </source>
</evidence>
<name>A0A840PRZ4_9ACTN</name>
<accession>A0A840PRZ4</accession>